<sequence length="255" mass="29012">MANSADSEAFRPPDNLPPGSTLWSRWLFNLRPWLDLQSASIRHPLIPWLQACRGQILEVGCGAQPYRHYLSDQCVYRGLDWTGAPEHFNYSTQETEWYQGDRFPIETGWAEHLFHTEVLEHVWDTAGFLAECQRVLRPGGTLFFTIPFQARYHYIPFDYWRLTPASLERLLQEAGFHEIQVRPRGTDITVLAYKLISVVYRAVLSRRPVPTLAGLACLPLFCAGLILGHVSLRWGWGSEDDTLGYVVTAIAPGAP</sequence>
<accession>A0ABQ0CA83</accession>
<dbReference type="InterPro" id="IPR029063">
    <property type="entry name" value="SAM-dependent_MTases_sf"/>
</dbReference>
<name>A0ABQ0CA83_9PROT</name>
<evidence type="ECO:0000259" key="1">
    <source>
        <dbReference type="Pfam" id="PF08241"/>
    </source>
</evidence>
<dbReference type="Pfam" id="PF08241">
    <property type="entry name" value="Methyltransf_11"/>
    <property type="match status" value="1"/>
</dbReference>
<reference evidence="2 3" key="2">
    <citation type="submission" date="2024-09" db="EMBL/GenBank/DDBJ databases">
        <title>Draft genome sequence of Candidatus Magnetaquicoccaceae bacterium FCR-1.</title>
        <authorList>
            <person name="Shimoshige H."/>
            <person name="Shimamura S."/>
            <person name="Taoka A."/>
            <person name="Kobayashi H."/>
            <person name="Maekawa T."/>
        </authorList>
    </citation>
    <scope>NUCLEOTIDE SEQUENCE [LARGE SCALE GENOMIC DNA]</scope>
    <source>
        <strain evidence="2 3">FCR-1</strain>
    </source>
</reference>
<evidence type="ECO:0000313" key="3">
    <source>
        <dbReference type="Proteomes" id="UP001628193"/>
    </source>
</evidence>
<dbReference type="RefSeq" id="WP_420905478.1">
    <property type="nucleotide sequence ID" value="NZ_BAAFGK010000004.1"/>
</dbReference>
<dbReference type="InterPro" id="IPR013216">
    <property type="entry name" value="Methyltransf_11"/>
</dbReference>
<reference evidence="2 3" key="1">
    <citation type="submission" date="2024-05" db="EMBL/GenBank/DDBJ databases">
        <authorList>
            <consortium name="Candidatus Magnetaquicoccaceae bacterium FCR-1 genome sequencing consortium"/>
            <person name="Shimoshige H."/>
            <person name="Shimamura S."/>
            <person name="Taoka A."/>
            <person name="Kobayashi H."/>
            <person name="Maekawa T."/>
        </authorList>
    </citation>
    <scope>NUCLEOTIDE SEQUENCE [LARGE SCALE GENOMIC DNA]</scope>
    <source>
        <strain evidence="2 3">FCR-1</strain>
    </source>
</reference>
<dbReference type="SUPFAM" id="SSF53335">
    <property type="entry name" value="S-adenosyl-L-methionine-dependent methyltransferases"/>
    <property type="match status" value="1"/>
</dbReference>
<comment type="caution">
    <text evidence="2">The sequence shown here is derived from an EMBL/GenBank/DDBJ whole genome shotgun (WGS) entry which is preliminary data.</text>
</comment>
<dbReference type="Gene3D" id="3.40.50.150">
    <property type="entry name" value="Vaccinia Virus protein VP39"/>
    <property type="match status" value="1"/>
</dbReference>
<dbReference type="Proteomes" id="UP001628193">
    <property type="component" value="Unassembled WGS sequence"/>
</dbReference>
<proteinExistence type="predicted"/>
<organism evidence="2 3">
    <name type="scientific">Candidatus Magnetaquiglobus chichijimensis</name>
    <dbReference type="NCBI Taxonomy" id="3141448"/>
    <lineage>
        <taxon>Bacteria</taxon>
        <taxon>Pseudomonadati</taxon>
        <taxon>Pseudomonadota</taxon>
        <taxon>Magnetococcia</taxon>
        <taxon>Magnetococcales</taxon>
        <taxon>Candidatus Magnetaquicoccaceae</taxon>
        <taxon>Candidatus Magnetaquiglobus</taxon>
    </lineage>
</organism>
<dbReference type="EMBL" id="BAAFGK010000004">
    <property type="protein sequence ID" value="GAB0057787.1"/>
    <property type="molecule type" value="Genomic_DNA"/>
</dbReference>
<feature type="domain" description="Methyltransferase type 11" evidence="1">
    <location>
        <begin position="57"/>
        <end position="144"/>
    </location>
</feature>
<keyword evidence="3" id="KW-1185">Reference proteome</keyword>
<gene>
    <name evidence="2" type="ORF">SIID45300_02119</name>
</gene>
<evidence type="ECO:0000313" key="2">
    <source>
        <dbReference type="EMBL" id="GAB0057787.1"/>
    </source>
</evidence>
<protein>
    <recommendedName>
        <fullName evidence="1">Methyltransferase type 11 domain-containing protein</fullName>
    </recommendedName>
</protein>